<gene>
    <name evidence="8" type="ORF">TH63_14605</name>
</gene>
<comment type="similarity">
    <text evidence="2">Belongs to the SusD family.</text>
</comment>
<evidence type="ECO:0000256" key="5">
    <source>
        <dbReference type="ARBA" id="ARBA00023237"/>
    </source>
</evidence>
<dbReference type="Proteomes" id="UP000036458">
    <property type="component" value="Chromosome"/>
</dbReference>
<dbReference type="STRING" id="1379910.TH63_14605"/>
<accession>A0A0H4VQW3</accession>
<dbReference type="Pfam" id="PF07980">
    <property type="entry name" value="SusD_RagB"/>
    <property type="match status" value="1"/>
</dbReference>
<evidence type="ECO:0000259" key="6">
    <source>
        <dbReference type="Pfam" id="PF07980"/>
    </source>
</evidence>
<reference evidence="8 9" key="1">
    <citation type="submission" date="2015-01" db="EMBL/GenBank/DDBJ databases">
        <title>Rufibacter sp./DG31D/ whole genome sequencing.</title>
        <authorList>
            <person name="Kim M.K."/>
            <person name="Srinivasan S."/>
            <person name="Lee J.-J."/>
        </authorList>
    </citation>
    <scope>NUCLEOTIDE SEQUENCE [LARGE SCALE GENOMIC DNA]</scope>
    <source>
        <strain evidence="8 9">DG31D</strain>
    </source>
</reference>
<feature type="domain" description="RagB/SusD" evidence="6">
    <location>
        <begin position="300"/>
        <end position="611"/>
    </location>
</feature>
<dbReference type="KEGG" id="ruf:TH63_14605"/>
<dbReference type="AlphaFoldDB" id="A0A0H4VQW3"/>
<protein>
    <recommendedName>
        <fullName evidence="10">RagB/SusD family nutrient uptake outer membrane protein</fullName>
    </recommendedName>
</protein>
<evidence type="ECO:0000256" key="4">
    <source>
        <dbReference type="ARBA" id="ARBA00023136"/>
    </source>
</evidence>
<dbReference type="SUPFAM" id="SSF48452">
    <property type="entry name" value="TPR-like"/>
    <property type="match status" value="1"/>
</dbReference>
<keyword evidence="4" id="KW-0472">Membrane</keyword>
<evidence type="ECO:0000259" key="7">
    <source>
        <dbReference type="Pfam" id="PF14322"/>
    </source>
</evidence>
<dbReference type="Gene3D" id="1.25.40.390">
    <property type="match status" value="1"/>
</dbReference>
<evidence type="ECO:0008006" key="10">
    <source>
        <dbReference type="Google" id="ProtNLM"/>
    </source>
</evidence>
<dbReference type="PATRIC" id="fig|1379910.4.peg.3180"/>
<evidence type="ECO:0000256" key="2">
    <source>
        <dbReference type="ARBA" id="ARBA00006275"/>
    </source>
</evidence>
<keyword evidence="5" id="KW-0998">Cell outer membrane</keyword>
<organism evidence="8 9">
    <name type="scientific">Rufibacter radiotolerans</name>
    <dbReference type="NCBI Taxonomy" id="1379910"/>
    <lineage>
        <taxon>Bacteria</taxon>
        <taxon>Pseudomonadati</taxon>
        <taxon>Bacteroidota</taxon>
        <taxon>Cytophagia</taxon>
        <taxon>Cytophagales</taxon>
        <taxon>Hymenobacteraceae</taxon>
        <taxon>Rufibacter</taxon>
    </lineage>
</organism>
<dbReference type="InterPro" id="IPR033985">
    <property type="entry name" value="SusD-like_N"/>
</dbReference>
<dbReference type="EMBL" id="CP010777">
    <property type="protein sequence ID" value="AKQ47743.1"/>
    <property type="molecule type" value="Genomic_DNA"/>
</dbReference>
<keyword evidence="9" id="KW-1185">Reference proteome</keyword>
<dbReference type="GO" id="GO:0009279">
    <property type="term" value="C:cell outer membrane"/>
    <property type="evidence" value="ECO:0007669"/>
    <property type="project" value="UniProtKB-SubCell"/>
</dbReference>
<dbReference type="InterPro" id="IPR012944">
    <property type="entry name" value="SusD_RagB_dom"/>
</dbReference>
<dbReference type="Pfam" id="PF14322">
    <property type="entry name" value="SusD-like_3"/>
    <property type="match status" value="1"/>
</dbReference>
<evidence type="ECO:0000313" key="9">
    <source>
        <dbReference type="Proteomes" id="UP000036458"/>
    </source>
</evidence>
<evidence type="ECO:0000313" key="8">
    <source>
        <dbReference type="EMBL" id="AKQ47743.1"/>
    </source>
</evidence>
<keyword evidence="3" id="KW-0732">Signal</keyword>
<evidence type="ECO:0000256" key="1">
    <source>
        <dbReference type="ARBA" id="ARBA00004442"/>
    </source>
</evidence>
<sequence>MLLCALGLVALSGCDDFLEREPQSDYLSSNFYNNEGAIKQGANGVYQRLKMNHGSTSNIPFSILWDMYTPFGIERADNSSIGVGNIDLRTNFTQELLWSTLYTSIARANTVLDGAAPYQSELNDNAKRYLAEVKVLRAHFYIQLVSLFGDVPYFPNSVTTEQLTGVNRTPWNEVVDAVIADLDDASANLPWTATEWGRVDKSVALGLKARIALYAGSWHKFGYGMSGVKNPAQAEKYFRISAAAAKRVMDESGRGLATNYNDLFTRTGQMKADAKRENLFFMMFSDFGDKNSHYMSLGEQVRMIGQSGRFPTQQLVDTYEMANGKRIDEPGSGYNPKTPFASRDPRLKYTIYTHHDTIIGNTGSNKLKFLMEVYKPQTKSWDEAGNLKMIDNKDYSGAVAPFGYVQSGVGFAWRKYNHFDDESSALPTYNIIIMRYAEILLTYAEAKIEVGEMDATVVNAIDQVRARVGMPSILQADPGRAGNQDKMRQIVRRERKVELAKESLYLFDMRRWRIGALQNAEPTYGYPLATGVNAAQGVYPDGYDQATADMVPSYGAPGSERDLNDIASYQAFASKLRVRDRSRQWDDKFYLWPIPQTERNKAPWLTQNDGYGQ</sequence>
<feature type="domain" description="SusD-like N-terminal" evidence="7">
    <location>
        <begin position="16"/>
        <end position="213"/>
    </location>
</feature>
<evidence type="ECO:0000256" key="3">
    <source>
        <dbReference type="ARBA" id="ARBA00022729"/>
    </source>
</evidence>
<name>A0A0H4VQW3_9BACT</name>
<comment type="subcellular location">
    <subcellularLocation>
        <location evidence="1">Cell outer membrane</location>
    </subcellularLocation>
</comment>
<dbReference type="InterPro" id="IPR011990">
    <property type="entry name" value="TPR-like_helical_dom_sf"/>
</dbReference>
<proteinExistence type="inferred from homology"/>